<keyword evidence="2" id="KW-0479">Metal-binding</keyword>
<keyword evidence="7" id="KW-0539">Nucleus</keyword>
<dbReference type="InterPro" id="IPR011146">
    <property type="entry name" value="HIT-like"/>
</dbReference>
<accession>A0AAW1L5T1</accession>
<evidence type="ECO:0000256" key="2">
    <source>
        <dbReference type="ARBA" id="ARBA00022723"/>
    </source>
</evidence>
<evidence type="ECO:0000256" key="6">
    <source>
        <dbReference type="ARBA" id="ARBA00023204"/>
    </source>
</evidence>
<keyword evidence="6" id="KW-0234">DNA repair</keyword>
<evidence type="ECO:0000256" key="4">
    <source>
        <dbReference type="ARBA" id="ARBA00022833"/>
    </source>
</evidence>
<gene>
    <name evidence="10" type="ORF">QE152_g16910</name>
</gene>
<dbReference type="GO" id="GO:1990165">
    <property type="term" value="F:single-strand break-containing DNA binding"/>
    <property type="evidence" value="ECO:0007669"/>
    <property type="project" value="TreeGrafter"/>
</dbReference>
<dbReference type="SUPFAM" id="SSF54197">
    <property type="entry name" value="HIT-like"/>
    <property type="match status" value="1"/>
</dbReference>
<dbReference type="InterPro" id="IPR032566">
    <property type="entry name" value="Znf-C2HE"/>
</dbReference>
<proteinExistence type="predicted"/>
<dbReference type="EMBL" id="JASPKY010000164">
    <property type="protein sequence ID" value="KAK9729030.1"/>
    <property type="molecule type" value="Genomic_DNA"/>
</dbReference>
<dbReference type="AlphaFoldDB" id="A0AAW1L5T1"/>
<dbReference type="PANTHER" id="PTHR12486:SF4">
    <property type="entry name" value="APRATAXIN"/>
    <property type="match status" value="1"/>
</dbReference>
<dbReference type="GO" id="GO:0005634">
    <property type="term" value="C:nucleus"/>
    <property type="evidence" value="ECO:0007669"/>
    <property type="project" value="UniProtKB-SubCell"/>
</dbReference>
<dbReference type="GO" id="GO:0046872">
    <property type="term" value="F:metal ion binding"/>
    <property type="evidence" value="ECO:0007669"/>
    <property type="project" value="UniProtKB-KW"/>
</dbReference>
<evidence type="ECO:0000313" key="10">
    <source>
        <dbReference type="EMBL" id="KAK9729030.1"/>
    </source>
</evidence>
<evidence type="ECO:0000313" key="11">
    <source>
        <dbReference type="Proteomes" id="UP001458880"/>
    </source>
</evidence>
<feature type="domain" description="HIT" evidence="9">
    <location>
        <begin position="25"/>
        <end position="129"/>
    </location>
</feature>
<dbReference type="InterPro" id="IPR036265">
    <property type="entry name" value="HIT-like_sf"/>
</dbReference>
<keyword evidence="5" id="KW-0238">DNA-binding</keyword>
<dbReference type="Pfam" id="PF11969">
    <property type="entry name" value="DcpS_C"/>
    <property type="match status" value="1"/>
</dbReference>
<name>A0AAW1L5T1_POPJA</name>
<evidence type="ECO:0000256" key="1">
    <source>
        <dbReference type="ARBA" id="ARBA00004123"/>
    </source>
</evidence>
<keyword evidence="11" id="KW-1185">Reference proteome</keyword>
<comment type="caution">
    <text evidence="10">The sequence shown here is derived from an EMBL/GenBank/DDBJ whole genome shotgun (WGS) entry which is preliminary data.</text>
</comment>
<keyword evidence="4" id="KW-0862">Zinc</keyword>
<dbReference type="PROSITE" id="PS51084">
    <property type="entry name" value="HIT_2"/>
    <property type="match status" value="1"/>
</dbReference>
<dbReference type="GO" id="GO:0033699">
    <property type="term" value="F:DNA 5'-adenosine monophosphate hydrolase activity"/>
    <property type="evidence" value="ECO:0007669"/>
    <property type="project" value="TreeGrafter"/>
</dbReference>
<keyword evidence="3" id="KW-0227">DNA damage</keyword>
<dbReference type="Gene3D" id="3.30.428.10">
    <property type="entry name" value="HIT-like"/>
    <property type="match status" value="1"/>
</dbReference>
<reference evidence="10 11" key="1">
    <citation type="journal article" date="2024" name="BMC Genomics">
        <title>De novo assembly and annotation of Popillia japonica's genome with initial clues to its potential as an invasive pest.</title>
        <authorList>
            <person name="Cucini C."/>
            <person name="Boschi S."/>
            <person name="Funari R."/>
            <person name="Cardaioli E."/>
            <person name="Iannotti N."/>
            <person name="Marturano G."/>
            <person name="Paoli F."/>
            <person name="Bruttini M."/>
            <person name="Carapelli A."/>
            <person name="Frati F."/>
            <person name="Nardi F."/>
        </authorList>
    </citation>
    <scope>NUCLEOTIDE SEQUENCE [LARGE SCALE GENOMIC DNA]</scope>
    <source>
        <strain evidence="10">DMR45628</strain>
    </source>
</reference>
<dbReference type="PANTHER" id="PTHR12486">
    <property type="entry name" value="APRATAXIN-RELATED"/>
    <property type="match status" value="1"/>
</dbReference>
<sequence length="200" mass="23388">MSGKRKNLEFGNDDSKKMKTNGHWSNGLLSAMEDPELIVQSNPKIVVIQDKFPKAEFHYLIIPREDIHSLNAVNKSHLELLKYMHNVGERLTQEPRHQSRAFKMGYHAEASMTRLHLHVISDDMNSPCLKTKKHWNSFTTHFFLDSKEVCENLEKYGKVKLLSSEYCKKMMDTPLKCHKCDYIPKTMPDLKKHILKHLKQ</sequence>
<comment type="subcellular location">
    <subcellularLocation>
        <location evidence="1">Nucleus</location>
    </subcellularLocation>
</comment>
<dbReference type="Pfam" id="PF16278">
    <property type="entry name" value="zf-C2HE"/>
    <property type="match status" value="1"/>
</dbReference>
<dbReference type="FunFam" id="3.30.428.10:FF:000004">
    <property type="entry name" value="aprataxin isoform X2"/>
    <property type="match status" value="1"/>
</dbReference>
<evidence type="ECO:0000256" key="7">
    <source>
        <dbReference type="ARBA" id="ARBA00023242"/>
    </source>
</evidence>
<evidence type="ECO:0000259" key="9">
    <source>
        <dbReference type="PROSITE" id="PS51084"/>
    </source>
</evidence>
<organism evidence="10 11">
    <name type="scientific">Popillia japonica</name>
    <name type="common">Japanese beetle</name>
    <dbReference type="NCBI Taxonomy" id="7064"/>
    <lineage>
        <taxon>Eukaryota</taxon>
        <taxon>Metazoa</taxon>
        <taxon>Ecdysozoa</taxon>
        <taxon>Arthropoda</taxon>
        <taxon>Hexapoda</taxon>
        <taxon>Insecta</taxon>
        <taxon>Pterygota</taxon>
        <taxon>Neoptera</taxon>
        <taxon>Endopterygota</taxon>
        <taxon>Coleoptera</taxon>
        <taxon>Polyphaga</taxon>
        <taxon>Scarabaeiformia</taxon>
        <taxon>Scarabaeidae</taxon>
        <taxon>Rutelinae</taxon>
        <taxon>Popillia</taxon>
    </lineage>
</organism>
<dbReference type="GO" id="GO:0030983">
    <property type="term" value="F:mismatched DNA binding"/>
    <property type="evidence" value="ECO:0007669"/>
    <property type="project" value="TreeGrafter"/>
</dbReference>
<evidence type="ECO:0000256" key="8">
    <source>
        <dbReference type="PROSITE-ProRule" id="PRU00464"/>
    </source>
</evidence>
<evidence type="ECO:0000256" key="3">
    <source>
        <dbReference type="ARBA" id="ARBA00022763"/>
    </source>
</evidence>
<protein>
    <submittedName>
        <fullName evidence="10">C2HE / C2H2 / C2HC zinc-binding finger</fullName>
    </submittedName>
</protein>
<dbReference type="Proteomes" id="UP001458880">
    <property type="component" value="Unassembled WGS sequence"/>
</dbReference>
<dbReference type="GO" id="GO:0003725">
    <property type="term" value="F:double-stranded RNA binding"/>
    <property type="evidence" value="ECO:0007669"/>
    <property type="project" value="TreeGrafter"/>
</dbReference>
<dbReference type="GO" id="GO:0003697">
    <property type="term" value="F:single-stranded DNA binding"/>
    <property type="evidence" value="ECO:0007669"/>
    <property type="project" value="TreeGrafter"/>
</dbReference>
<comment type="caution">
    <text evidence="8">Lacks conserved residue(s) required for the propagation of feature annotation.</text>
</comment>
<evidence type="ECO:0000256" key="5">
    <source>
        <dbReference type="ARBA" id="ARBA00023125"/>
    </source>
</evidence>
<dbReference type="GO" id="GO:0000012">
    <property type="term" value="P:single strand break repair"/>
    <property type="evidence" value="ECO:0007669"/>
    <property type="project" value="TreeGrafter"/>
</dbReference>